<comment type="caution">
    <text evidence="1">The sequence shown here is derived from an EMBL/GenBank/DDBJ whole genome shotgun (WGS) entry which is preliminary data.</text>
</comment>
<evidence type="ECO:0000313" key="2">
    <source>
        <dbReference type="Proteomes" id="UP001138500"/>
    </source>
</evidence>
<sequence length="60" mass="6758">LEKNVLKKKTAEKPIEKKLTLKASLVKGKDKSKDYTTDSLSKKPKCDISKAAILIRLLLF</sequence>
<organism evidence="1 2">
    <name type="scientific">Teratosphaeria destructans</name>
    <dbReference type="NCBI Taxonomy" id="418781"/>
    <lineage>
        <taxon>Eukaryota</taxon>
        <taxon>Fungi</taxon>
        <taxon>Dikarya</taxon>
        <taxon>Ascomycota</taxon>
        <taxon>Pezizomycotina</taxon>
        <taxon>Dothideomycetes</taxon>
        <taxon>Dothideomycetidae</taxon>
        <taxon>Mycosphaerellales</taxon>
        <taxon>Teratosphaeriaceae</taxon>
        <taxon>Teratosphaeria</taxon>
    </lineage>
</organism>
<evidence type="ECO:0000313" key="1">
    <source>
        <dbReference type="EMBL" id="KAH9838940.1"/>
    </source>
</evidence>
<name>A0A9W7SXZ9_9PEZI</name>
<reference evidence="1 2" key="2">
    <citation type="journal article" date="2021" name="Curr. Genet.">
        <title>Genetic response to nitrogen starvation in the aggressive Eucalyptus foliar pathogen Teratosphaeria destructans.</title>
        <authorList>
            <person name="Havenga M."/>
            <person name="Wingfield B.D."/>
            <person name="Wingfield M.J."/>
            <person name="Dreyer L.L."/>
            <person name="Roets F."/>
            <person name="Aylward J."/>
        </authorList>
    </citation>
    <scope>NUCLEOTIDE SEQUENCE [LARGE SCALE GENOMIC DNA]</scope>
    <source>
        <strain evidence="1">CMW44962</strain>
    </source>
</reference>
<accession>A0A9W7SXZ9</accession>
<dbReference type="Proteomes" id="UP001138500">
    <property type="component" value="Unassembled WGS sequence"/>
</dbReference>
<reference evidence="1 2" key="1">
    <citation type="journal article" date="2018" name="IMA Fungus">
        <title>IMA Genome-F 10: Nine draft genome sequences of Claviceps purpurea s.lat., including C. arundinis, C. humidiphila, and C. cf. spartinae, pseudomolecules for the pitch canker pathogen Fusarium circinatum, draft genome of Davidsoniella eucalypti, Grosmannia galeiformis, Quambalaria eucalypti, and Teratosphaeria destructans.</title>
        <authorList>
            <person name="Wingfield B.D."/>
            <person name="Liu M."/>
            <person name="Nguyen H.D."/>
            <person name="Lane F.A."/>
            <person name="Morgan S.W."/>
            <person name="De Vos L."/>
            <person name="Wilken P.M."/>
            <person name="Duong T.A."/>
            <person name="Aylward J."/>
            <person name="Coetzee M.P."/>
            <person name="Dadej K."/>
            <person name="De Beer Z.W."/>
            <person name="Findlay W."/>
            <person name="Havenga M."/>
            <person name="Kolarik M."/>
            <person name="Menzies J.G."/>
            <person name="Naidoo K."/>
            <person name="Pochopski O."/>
            <person name="Shoukouhi P."/>
            <person name="Santana Q.C."/>
            <person name="Seifert K.A."/>
            <person name="Soal N."/>
            <person name="Steenkamp E.T."/>
            <person name="Tatham C.T."/>
            <person name="van der Nest M.A."/>
            <person name="Wingfield M.J."/>
        </authorList>
    </citation>
    <scope>NUCLEOTIDE SEQUENCE [LARGE SCALE GENOMIC DNA]</scope>
    <source>
        <strain evidence="1">CMW44962</strain>
    </source>
</reference>
<dbReference type="AlphaFoldDB" id="A0A9W7SXZ9"/>
<feature type="non-terminal residue" evidence="1">
    <location>
        <position position="1"/>
    </location>
</feature>
<dbReference type="EMBL" id="RIBY02000662">
    <property type="protein sequence ID" value="KAH9838940.1"/>
    <property type="molecule type" value="Genomic_DNA"/>
</dbReference>
<keyword evidence="2" id="KW-1185">Reference proteome</keyword>
<proteinExistence type="predicted"/>
<protein>
    <submittedName>
        <fullName evidence="1">Uncharacterized protein</fullName>
    </submittedName>
</protein>
<gene>
    <name evidence="1" type="ORF">Tdes44962_MAKER10552</name>
</gene>